<evidence type="ECO:0000259" key="1">
    <source>
        <dbReference type="Pfam" id="PF00078"/>
    </source>
</evidence>
<dbReference type="PANTHER" id="PTHR19446">
    <property type="entry name" value="REVERSE TRANSCRIPTASES"/>
    <property type="match status" value="1"/>
</dbReference>
<protein>
    <submittedName>
        <fullName evidence="2">Bifunctional heparan sulfate N-deacetylase/N-sulfotransferase-like</fullName>
    </submittedName>
</protein>
<reference evidence="2 3" key="1">
    <citation type="submission" date="2019-08" db="EMBL/GenBank/DDBJ databases">
        <title>Whole genome of Aphis craccivora.</title>
        <authorList>
            <person name="Voronova N.V."/>
            <person name="Shulinski R.S."/>
            <person name="Bandarenka Y.V."/>
            <person name="Zhorov D.G."/>
            <person name="Warner D."/>
        </authorList>
    </citation>
    <scope>NUCLEOTIDE SEQUENCE [LARGE SCALE GENOMIC DNA]</scope>
    <source>
        <strain evidence="2">180601</strain>
        <tissue evidence="2">Whole Body</tissue>
    </source>
</reference>
<feature type="domain" description="Reverse transcriptase" evidence="1">
    <location>
        <begin position="256"/>
        <end position="349"/>
    </location>
</feature>
<dbReference type="EMBL" id="VUJU01004296">
    <property type="protein sequence ID" value="KAF0754864.1"/>
    <property type="molecule type" value="Genomic_DNA"/>
</dbReference>
<organism evidence="2 3">
    <name type="scientific">Aphis craccivora</name>
    <name type="common">Cowpea aphid</name>
    <dbReference type="NCBI Taxonomy" id="307492"/>
    <lineage>
        <taxon>Eukaryota</taxon>
        <taxon>Metazoa</taxon>
        <taxon>Ecdysozoa</taxon>
        <taxon>Arthropoda</taxon>
        <taxon>Hexapoda</taxon>
        <taxon>Insecta</taxon>
        <taxon>Pterygota</taxon>
        <taxon>Neoptera</taxon>
        <taxon>Paraneoptera</taxon>
        <taxon>Hemiptera</taxon>
        <taxon>Sternorrhyncha</taxon>
        <taxon>Aphidomorpha</taxon>
        <taxon>Aphidoidea</taxon>
        <taxon>Aphididae</taxon>
        <taxon>Aphidini</taxon>
        <taxon>Aphis</taxon>
        <taxon>Aphis</taxon>
    </lineage>
</organism>
<dbReference type="OrthoDB" id="6629145at2759"/>
<dbReference type="Pfam" id="PF00078">
    <property type="entry name" value="RVT_1"/>
    <property type="match status" value="1"/>
</dbReference>
<gene>
    <name evidence="2" type="ORF">FWK35_00015804</name>
</gene>
<dbReference type="InterPro" id="IPR043502">
    <property type="entry name" value="DNA/RNA_pol_sf"/>
</dbReference>
<proteinExistence type="predicted"/>
<comment type="caution">
    <text evidence="2">The sequence shown here is derived from an EMBL/GenBank/DDBJ whole genome shotgun (WGS) entry which is preliminary data.</text>
</comment>
<dbReference type="SUPFAM" id="SSF56672">
    <property type="entry name" value="DNA/RNA polymerases"/>
    <property type="match status" value="1"/>
</dbReference>
<name>A0A6G0YF70_APHCR</name>
<dbReference type="InterPro" id="IPR000477">
    <property type="entry name" value="RT_dom"/>
</dbReference>
<keyword evidence="3" id="KW-1185">Reference proteome</keyword>
<keyword evidence="2" id="KW-0808">Transferase</keyword>
<sequence length="356" mass="40775">MRKDYDAFIWKFGTRSAQRHEAADSIESMAHLVQEDIIMAAELHAKRRMARRKVFPPWWSPELTRARKDVRSAARQITTAGDRQLYNKKRNKYSLLLRNSKVASWRKFCTLEGKPPWGKLYRLLKGGKAQTMVGLMRRPDGKYCRNIDESVFTLLNELIPNDPFSQEDRRPELADGNIEQFTEPQLKVLAWGIAPNRAPGIDCITGSMLRLLWPFLAPRLCNIVNKCLKTATFPNCWKTAQVVPILKGRDRDIRVPKSYWPVSLLPVLGKVVEKAINCRLREQVATRLSGKQYGFTQGRSTMEAIQNLLTWSDLNSERYVISIFLDISGAFDNLTWPALQRDLANLGANEVMSPGR</sequence>
<dbReference type="GO" id="GO:0016740">
    <property type="term" value="F:transferase activity"/>
    <property type="evidence" value="ECO:0007669"/>
    <property type="project" value="UniProtKB-KW"/>
</dbReference>
<evidence type="ECO:0000313" key="2">
    <source>
        <dbReference type="EMBL" id="KAF0754864.1"/>
    </source>
</evidence>
<dbReference type="AlphaFoldDB" id="A0A6G0YF70"/>
<accession>A0A6G0YF70</accession>
<evidence type="ECO:0000313" key="3">
    <source>
        <dbReference type="Proteomes" id="UP000478052"/>
    </source>
</evidence>
<dbReference type="GO" id="GO:0071897">
    <property type="term" value="P:DNA biosynthetic process"/>
    <property type="evidence" value="ECO:0007669"/>
    <property type="project" value="UniProtKB-ARBA"/>
</dbReference>
<dbReference type="Proteomes" id="UP000478052">
    <property type="component" value="Unassembled WGS sequence"/>
</dbReference>